<feature type="chain" id="PRO_5010249353" description="Outer membrane protein beta-barrel domain-containing protein" evidence="1">
    <location>
        <begin position="22"/>
        <end position="210"/>
    </location>
</feature>
<name>A0A1I0JUW9_9BACT</name>
<dbReference type="RefSeq" id="WP_074781144.1">
    <property type="nucleotide sequence ID" value="NZ_FOHT01000056.1"/>
</dbReference>
<accession>A0A1I0JUW9</accession>
<keyword evidence="1" id="KW-0732">Signal</keyword>
<gene>
    <name evidence="2" type="ORF">SAMN05444285_15610</name>
</gene>
<evidence type="ECO:0008006" key="4">
    <source>
        <dbReference type="Google" id="ProtNLM"/>
    </source>
</evidence>
<dbReference type="AlphaFoldDB" id="A0A1I0JUW9"/>
<dbReference type="Proteomes" id="UP000181981">
    <property type="component" value="Unassembled WGS sequence"/>
</dbReference>
<dbReference type="EMBL" id="FOHT01000056">
    <property type="protein sequence ID" value="SEU14580.1"/>
    <property type="molecule type" value="Genomic_DNA"/>
</dbReference>
<protein>
    <recommendedName>
        <fullName evidence="4">Outer membrane protein beta-barrel domain-containing protein</fullName>
    </recommendedName>
</protein>
<reference evidence="2 3" key="1">
    <citation type="submission" date="2016-10" db="EMBL/GenBank/DDBJ databases">
        <authorList>
            <person name="de Groot N.N."/>
        </authorList>
    </citation>
    <scope>NUCLEOTIDE SEQUENCE [LARGE SCALE GENOMIC DNA]</scope>
    <source>
        <strain evidence="2 3">DSM 25947</strain>
    </source>
</reference>
<feature type="signal peptide" evidence="1">
    <location>
        <begin position="1"/>
        <end position="21"/>
    </location>
</feature>
<evidence type="ECO:0000256" key="1">
    <source>
        <dbReference type="SAM" id="SignalP"/>
    </source>
</evidence>
<evidence type="ECO:0000313" key="2">
    <source>
        <dbReference type="EMBL" id="SEU14580.1"/>
    </source>
</evidence>
<proteinExistence type="predicted"/>
<evidence type="ECO:0000313" key="3">
    <source>
        <dbReference type="Proteomes" id="UP000181981"/>
    </source>
</evidence>
<sequence>MGKKILLVWVLFAVLSQTSTAQNEKNFFISSGGVLNKMPETIRIGWVNDFGIIKNNNIYKLGLITQLYTDNAESLSESAKISGAHLGYGRILPTAKKWVAFELKSELNIQHFKSVWNSNLYNEELQQYQEYKYKLGETIVDLSIGYGLRLYPTKRFFISQSFTGGLFYSRINSDELSTGAPEIPDGELDFRAYGNTGLQWNIQFSVGYTF</sequence>
<organism evidence="2 3">
    <name type="scientific">Draconibacterium orientale</name>
    <dbReference type="NCBI Taxonomy" id="1168034"/>
    <lineage>
        <taxon>Bacteria</taxon>
        <taxon>Pseudomonadati</taxon>
        <taxon>Bacteroidota</taxon>
        <taxon>Bacteroidia</taxon>
        <taxon>Marinilabiliales</taxon>
        <taxon>Prolixibacteraceae</taxon>
        <taxon>Draconibacterium</taxon>
    </lineage>
</organism>